<reference evidence="2 3" key="1">
    <citation type="submission" date="2018-05" db="EMBL/GenBank/DDBJ databases">
        <title>Chitinophaga sp. K3CV102501T nov., isolated from isolated from a monsoon evergreen broad-leaved forest soil.</title>
        <authorList>
            <person name="Lv Y."/>
        </authorList>
    </citation>
    <scope>NUCLEOTIDE SEQUENCE [LARGE SCALE GENOMIC DNA]</scope>
    <source>
        <strain evidence="2 3">GDMCC 1.1325</strain>
    </source>
</reference>
<dbReference type="AlphaFoldDB" id="A0A365XXS0"/>
<evidence type="ECO:0000256" key="1">
    <source>
        <dbReference type="SAM" id="MobiDB-lite"/>
    </source>
</evidence>
<evidence type="ECO:0000313" key="2">
    <source>
        <dbReference type="EMBL" id="RBL91142.1"/>
    </source>
</evidence>
<dbReference type="NCBIfam" id="NF038153">
    <property type="entry name" value="lant_leader_L1a"/>
    <property type="match status" value="1"/>
</dbReference>
<dbReference type="InterPro" id="IPR058238">
    <property type="entry name" value="Lant_leader_dom"/>
</dbReference>
<proteinExistence type="predicted"/>
<protein>
    <submittedName>
        <fullName evidence="2">Uncharacterized protein</fullName>
    </submittedName>
</protein>
<dbReference type="EMBL" id="QFFJ01000001">
    <property type="protein sequence ID" value="RBL91142.1"/>
    <property type="molecule type" value="Genomic_DNA"/>
</dbReference>
<dbReference type="RefSeq" id="WP_113613742.1">
    <property type="nucleotide sequence ID" value="NZ_QFFJ01000001.1"/>
</dbReference>
<dbReference type="OrthoDB" id="686977at2"/>
<comment type="caution">
    <text evidence="2">The sequence shown here is derived from an EMBL/GenBank/DDBJ whole genome shotgun (WGS) entry which is preliminary data.</text>
</comment>
<keyword evidence="3" id="KW-1185">Reference proteome</keyword>
<accession>A0A365XXS0</accession>
<organism evidence="2 3">
    <name type="scientific">Chitinophaga flava</name>
    <dbReference type="NCBI Taxonomy" id="2259036"/>
    <lineage>
        <taxon>Bacteria</taxon>
        <taxon>Pseudomonadati</taxon>
        <taxon>Bacteroidota</taxon>
        <taxon>Chitinophagia</taxon>
        <taxon>Chitinophagales</taxon>
        <taxon>Chitinophagaceae</taxon>
        <taxon>Chitinophaga</taxon>
    </lineage>
</organism>
<feature type="region of interest" description="Disordered" evidence="1">
    <location>
        <begin position="62"/>
        <end position="96"/>
    </location>
</feature>
<sequence>MNKNRLDKKLSLNKFTVASLDESKSAVIKGGFTYSLSLGQRCRESMAAGATSPYECGQIEATRPETGRSYMGPGGECEPTKEEELSTGSEPFDLGI</sequence>
<gene>
    <name evidence="2" type="ORF">DF182_00530</name>
</gene>
<dbReference type="Proteomes" id="UP000253410">
    <property type="component" value="Unassembled WGS sequence"/>
</dbReference>
<evidence type="ECO:0000313" key="3">
    <source>
        <dbReference type="Proteomes" id="UP000253410"/>
    </source>
</evidence>
<name>A0A365XXS0_9BACT</name>